<feature type="compositionally biased region" description="Polar residues" evidence="1">
    <location>
        <begin position="1"/>
        <end position="12"/>
    </location>
</feature>
<name>A0A8J4PU91_9MYCE</name>
<gene>
    <name evidence="3" type="ORF">CYY_003761</name>
</gene>
<dbReference type="SUPFAM" id="SSF50729">
    <property type="entry name" value="PH domain-like"/>
    <property type="match status" value="1"/>
</dbReference>
<feature type="region of interest" description="Disordered" evidence="1">
    <location>
        <begin position="126"/>
        <end position="235"/>
    </location>
</feature>
<feature type="domain" description="PH" evidence="2">
    <location>
        <begin position="435"/>
        <end position="579"/>
    </location>
</feature>
<feature type="region of interest" description="Disordered" evidence="1">
    <location>
        <begin position="45"/>
        <end position="112"/>
    </location>
</feature>
<keyword evidence="4" id="KW-1185">Reference proteome</keyword>
<sequence>MKKLNSHTVNSSNDKHNQQAAVIDDINTNSQSLSKKKNLMSSFFKTKSSSSPNMNSYINQMNNNKLNSNSNNSSNSHTTTTNSNQNNSNQINTSTNNINNNNSNSSNSSNINHSVTVKVDNAPTILKKSTNSNPVISASCPSRSNSTLSDSLSDSLSGSPQSESEELLTRSGTRPFKSNTVGSTLNSNSSNQNTLTIMPNNNNKNNIVATAESNEKLNSSTNSSTSSASSSSNKTFTIISKPSSETSWEAPSDYDIEGTKINSIKDIEFILSRLSATQKTLNDKSSTNGANVSNKNISNLTASLNPQISAEEDLEKTEKKSKVRHDISVITEIFKHYNFGYDEYDLLDGDVQFHSMLEDEMERKTFLLAKQVLFLKMEMNKAVNPKRAFILNTVITSISKFLSTGTVPKQIPAIPLEMTITMGLNNSLLPHINNTIYKKGFLTKRKNRTLGGPKFSQKWVVLSHSEIFIYSSEKEDQLLIKKPLNELSSIQINSSQKEGLPSNSFTLFFSNIDFNNEIIEEWGTASLSNSFSSSSLSASSNNNGSSVSSNSNKKKTMTFTCESQDDLAQWVLAIDGVSNSNFKSTMDLNQKELYLHGYKTNYKGGSFRFGEEEWIYCDGKLTNQCWGDLLEYHWDGCTLVPSPHSKLSLGKGRWNGVWLTWYCEEKIKEPYLKFLYQPNQKQYIVDSFPIKNQYIWTWSRHFLVSSGHGGEWIVEGDVPPVLVMLVQMMKYYRVGR</sequence>
<proteinExistence type="predicted"/>
<dbReference type="SMART" id="SM00233">
    <property type="entry name" value="PH"/>
    <property type="match status" value="1"/>
</dbReference>
<dbReference type="AlphaFoldDB" id="A0A8J4PU91"/>
<protein>
    <recommendedName>
        <fullName evidence="2">PH domain-containing protein</fullName>
    </recommendedName>
</protein>
<dbReference type="Proteomes" id="UP000695562">
    <property type="component" value="Unassembled WGS sequence"/>
</dbReference>
<dbReference type="InterPro" id="IPR011993">
    <property type="entry name" value="PH-like_dom_sf"/>
</dbReference>
<feature type="compositionally biased region" description="Low complexity" evidence="1">
    <location>
        <begin position="183"/>
        <end position="206"/>
    </location>
</feature>
<dbReference type="OrthoDB" id="20243at2759"/>
<feature type="region of interest" description="Disordered" evidence="1">
    <location>
        <begin position="1"/>
        <end position="21"/>
    </location>
</feature>
<feature type="compositionally biased region" description="Low complexity" evidence="1">
    <location>
        <begin position="218"/>
        <end position="233"/>
    </location>
</feature>
<dbReference type="Gene3D" id="2.30.29.30">
    <property type="entry name" value="Pleckstrin-homology domain (PH domain)/Phosphotyrosine-binding domain (PTB)"/>
    <property type="match status" value="1"/>
</dbReference>
<dbReference type="InterPro" id="IPR001849">
    <property type="entry name" value="PH_domain"/>
</dbReference>
<feature type="compositionally biased region" description="Polar residues" evidence="1">
    <location>
        <begin position="127"/>
        <end position="141"/>
    </location>
</feature>
<comment type="caution">
    <text evidence="3">The sequence shown here is derived from an EMBL/GenBank/DDBJ whole genome shotgun (WGS) entry which is preliminary data.</text>
</comment>
<evidence type="ECO:0000313" key="4">
    <source>
        <dbReference type="Proteomes" id="UP000695562"/>
    </source>
</evidence>
<dbReference type="PROSITE" id="PS50003">
    <property type="entry name" value="PH_DOMAIN"/>
    <property type="match status" value="1"/>
</dbReference>
<evidence type="ECO:0000259" key="2">
    <source>
        <dbReference type="PROSITE" id="PS50003"/>
    </source>
</evidence>
<organism evidence="3 4">
    <name type="scientific">Polysphondylium violaceum</name>
    <dbReference type="NCBI Taxonomy" id="133409"/>
    <lineage>
        <taxon>Eukaryota</taxon>
        <taxon>Amoebozoa</taxon>
        <taxon>Evosea</taxon>
        <taxon>Eumycetozoa</taxon>
        <taxon>Dictyostelia</taxon>
        <taxon>Dictyosteliales</taxon>
        <taxon>Dictyosteliaceae</taxon>
        <taxon>Polysphondylium</taxon>
    </lineage>
</organism>
<feature type="compositionally biased region" description="Low complexity" evidence="1">
    <location>
        <begin position="142"/>
        <end position="162"/>
    </location>
</feature>
<dbReference type="EMBL" id="AJWJ01000122">
    <property type="protein sequence ID" value="KAF2074928.1"/>
    <property type="molecule type" value="Genomic_DNA"/>
</dbReference>
<evidence type="ECO:0000313" key="3">
    <source>
        <dbReference type="EMBL" id="KAF2074928.1"/>
    </source>
</evidence>
<feature type="compositionally biased region" description="Polar residues" evidence="1">
    <location>
        <begin position="170"/>
        <end position="182"/>
    </location>
</feature>
<accession>A0A8J4PU91</accession>
<evidence type="ECO:0000256" key="1">
    <source>
        <dbReference type="SAM" id="MobiDB-lite"/>
    </source>
</evidence>
<reference evidence="3" key="1">
    <citation type="submission" date="2020-01" db="EMBL/GenBank/DDBJ databases">
        <title>Development of genomics and gene disruption for Polysphondylium violaceum indicates a role for the polyketide synthase stlB in stalk morphogenesis.</title>
        <authorList>
            <person name="Narita B."/>
            <person name="Kawabe Y."/>
            <person name="Kin K."/>
            <person name="Saito T."/>
            <person name="Gibbs R."/>
            <person name="Kuspa A."/>
            <person name="Muzny D."/>
            <person name="Queller D."/>
            <person name="Richards S."/>
            <person name="Strassman J."/>
            <person name="Sucgang R."/>
            <person name="Worley K."/>
            <person name="Schaap P."/>
        </authorList>
    </citation>
    <scope>NUCLEOTIDE SEQUENCE</scope>
    <source>
        <strain evidence="3">QSvi11</strain>
    </source>
</reference>
<dbReference type="Pfam" id="PF00169">
    <property type="entry name" value="PH"/>
    <property type="match status" value="1"/>
</dbReference>